<dbReference type="STRING" id="1036181.SAMN05421756_102586"/>
<protein>
    <submittedName>
        <fullName evidence="1">Uncharacterized protein</fullName>
    </submittedName>
</protein>
<dbReference type="RefSeq" id="WP_198409977.1">
    <property type="nucleotide sequence ID" value="NZ_FOFA01000002.1"/>
</dbReference>
<name>A0A1H9DP33_9ACTN</name>
<keyword evidence="2" id="KW-1185">Reference proteome</keyword>
<dbReference type="EMBL" id="FOFA01000002">
    <property type="protein sequence ID" value="SEQ14468.1"/>
    <property type="molecule type" value="Genomic_DNA"/>
</dbReference>
<dbReference type="AlphaFoldDB" id="A0A1H9DP33"/>
<sequence>MSLTWSRDTDAARWLLGATVPWTRLVELGPDGFAAYARLRIVPDPVRDGQTEADQDLPDDHPSELEQVRLCLEVLAGWTTTPDTCWFAVWDGYPGSLDVPADLPRFDVVGEGLGAVRRYGLLRGSVSDLEHWDEVAPGFLAAPAFVWPDDRRWCLAKDVDPHWAGIGGEPPAIEALLDRTDLDVVRTDPEEPQPYYR</sequence>
<proteinExistence type="predicted"/>
<dbReference type="Proteomes" id="UP000198504">
    <property type="component" value="Unassembled WGS sequence"/>
</dbReference>
<accession>A0A1H9DP33</accession>
<organism evidence="1 2">
    <name type="scientific">Microlunatus flavus</name>
    <dbReference type="NCBI Taxonomy" id="1036181"/>
    <lineage>
        <taxon>Bacteria</taxon>
        <taxon>Bacillati</taxon>
        <taxon>Actinomycetota</taxon>
        <taxon>Actinomycetes</taxon>
        <taxon>Propionibacteriales</taxon>
        <taxon>Propionibacteriaceae</taxon>
        <taxon>Microlunatus</taxon>
    </lineage>
</organism>
<reference evidence="2" key="1">
    <citation type="submission" date="2016-10" db="EMBL/GenBank/DDBJ databases">
        <authorList>
            <person name="Varghese N."/>
            <person name="Submissions S."/>
        </authorList>
    </citation>
    <scope>NUCLEOTIDE SEQUENCE [LARGE SCALE GENOMIC DNA]</scope>
    <source>
        <strain evidence="2">CGMCC 4.6856</strain>
    </source>
</reference>
<gene>
    <name evidence="1" type="ORF">SAMN05421756_102586</name>
</gene>
<evidence type="ECO:0000313" key="1">
    <source>
        <dbReference type="EMBL" id="SEQ14468.1"/>
    </source>
</evidence>
<evidence type="ECO:0000313" key="2">
    <source>
        <dbReference type="Proteomes" id="UP000198504"/>
    </source>
</evidence>